<organism evidence="4 6">
    <name type="scientific">Leptospira perolatii</name>
    <dbReference type="NCBI Taxonomy" id="2023191"/>
    <lineage>
        <taxon>Bacteria</taxon>
        <taxon>Pseudomonadati</taxon>
        <taxon>Spirochaetota</taxon>
        <taxon>Spirochaetia</taxon>
        <taxon>Leptospirales</taxon>
        <taxon>Leptospiraceae</taxon>
        <taxon>Leptospira</taxon>
    </lineage>
</organism>
<feature type="domain" description="ABC1 atypical kinase-like" evidence="2">
    <location>
        <begin position="87"/>
        <end position="330"/>
    </location>
</feature>
<gene>
    <name evidence="3" type="ORF">CH360_07410</name>
    <name evidence="4" type="ORF">CH373_09665</name>
</gene>
<evidence type="ECO:0000313" key="6">
    <source>
        <dbReference type="Proteomes" id="UP000231990"/>
    </source>
</evidence>
<proteinExistence type="inferred from homology"/>
<name>A0A2M9ZML3_9LEPT</name>
<evidence type="ECO:0000256" key="1">
    <source>
        <dbReference type="ARBA" id="ARBA00009670"/>
    </source>
</evidence>
<dbReference type="InterPro" id="IPR011009">
    <property type="entry name" value="Kinase-like_dom_sf"/>
</dbReference>
<dbReference type="EMBL" id="NPDZ01000005">
    <property type="protein sequence ID" value="PJZ73244.1"/>
    <property type="molecule type" value="Genomic_DNA"/>
</dbReference>
<dbReference type="SUPFAM" id="SSF56112">
    <property type="entry name" value="Protein kinase-like (PK-like)"/>
    <property type="match status" value="1"/>
</dbReference>
<dbReference type="OrthoDB" id="9795390at2"/>
<dbReference type="Proteomes" id="UP000231990">
    <property type="component" value="Unassembled WGS sequence"/>
</dbReference>
<dbReference type="PANTHER" id="PTHR10566:SF113">
    <property type="entry name" value="PROTEIN ACTIVITY OF BC1 COMPLEX KINASE 7, CHLOROPLASTIC"/>
    <property type="match status" value="1"/>
</dbReference>
<keyword evidence="5" id="KW-1185">Reference proteome</keyword>
<comment type="caution">
    <text evidence="4">The sequence shown here is derived from an EMBL/GenBank/DDBJ whole genome shotgun (WGS) entry which is preliminary data.</text>
</comment>
<dbReference type="Pfam" id="PF03109">
    <property type="entry name" value="ABC1"/>
    <property type="match status" value="1"/>
</dbReference>
<evidence type="ECO:0000313" key="4">
    <source>
        <dbReference type="EMBL" id="PJZ73244.1"/>
    </source>
</evidence>
<dbReference type="InterPro" id="IPR004147">
    <property type="entry name" value="ABC1_dom"/>
</dbReference>
<accession>A0A2M9ZML3</accession>
<evidence type="ECO:0000313" key="3">
    <source>
        <dbReference type="EMBL" id="PJZ70056.1"/>
    </source>
</evidence>
<dbReference type="RefSeq" id="WP_100713393.1">
    <property type="nucleotide sequence ID" value="NZ_NPDY01000005.1"/>
</dbReference>
<sequence length="433" mass="48377">MAGFIENLRLGLGGASRIVSSGLVFSTKTILLLKDLAVGGEASHNFPVRLREAFEELGATYIKLGQFIASAPSLFPEEIVTEMQKCLDQVRPVPFKEIEKTVRTELGGKLEDHFLTFDPEPIASASIAQVHSATTKNGLDVVVKVQRPDIESALGADLHLLYLASLLFEKFVPGLNRSGLSDMMKMFQSSILEEIDFIKEADNIEEFEKVLLSYGETRARVPKVYKELSTKKVLVMERFYGAPITDESSLRAYSQDPQRTLSNALEVWFSTLAKSGFFHADVHAGNLMVLKDGTIGFIDFGIVGRISPKVWEGLMTFLEGLANNRADRIAHGLVQMDSTAHGVDEARLAGDLEKVFGQMTDMVIGIQMGALEAFDESKLNAILFEFREIAQRNGLRIPREFGLLIKQIIYFDRYVRTFAPDIDLVRDRERFIK</sequence>
<protein>
    <submittedName>
        <fullName evidence="4">Protein kinase</fullName>
    </submittedName>
</protein>
<dbReference type="InterPro" id="IPR050154">
    <property type="entry name" value="UbiB_kinase"/>
</dbReference>
<keyword evidence="4" id="KW-0808">Transferase</keyword>
<dbReference type="CDD" id="cd05121">
    <property type="entry name" value="ABC1_ADCK3-like"/>
    <property type="match status" value="1"/>
</dbReference>
<evidence type="ECO:0000313" key="5">
    <source>
        <dbReference type="Proteomes" id="UP000231962"/>
    </source>
</evidence>
<dbReference type="Proteomes" id="UP000231962">
    <property type="component" value="Unassembled WGS sequence"/>
</dbReference>
<keyword evidence="4" id="KW-0418">Kinase</keyword>
<dbReference type="AlphaFoldDB" id="A0A2M9ZML3"/>
<evidence type="ECO:0000259" key="2">
    <source>
        <dbReference type="Pfam" id="PF03109"/>
    </source>
</evidence>
<dbReference type="GO" id="GO:0016301">
    <property type="term" value="F:kinase activity"/>
    <property type="evidence" value="ECO:0007669"/>
    <property type="project" value="UniProtKB-KW"/>
</dbReference>
<dbReference type="PANTHER" id="PTHR10566">
    <property type="entry name" value="CHAPERONE-ACTIVITY OF BC1 COMPLEX CABC1 -RELATED"/>
    <property type="match status" value="1"/>
</dbReference>
<dbReference type="EMBL" id="NPDY01000005">
    <property type="protein sequence ID" value="PJZ70056.1"/>
    <property type="molecule type" value="Genomic_DNA"/>
</dbReference>
<reference evidence="5 6" key="1">
    <citation type="submission" date="2017-07" db="EMBL/GenBank/DDBJ databases">
        <title>Leptospira spp. isolated from tropical soils.</title>
        <authorList>
            <person name="Thibeaux R."/>
            <person name="Iraola G."/>
            <person name="Ferres I."/>
            <person name="Bierque E."/>
            <person name="Girault D."/>
            <person name="Soupe-Gilbert M.-E."/>
            <person name="Picardeau M."/>
            <person name="Goarant C."/>
        </authorList>
    </citation>
    <scope>NUCLEOTIDE SEQUENCE [LARGE SCALE GENOMIC DNA]</scope>
    <source>
        <strain evidence="4 6">FH1-B-B1</strain>
        <strain evidence="3 5">FH1-B-C1</strain>
    </source>
</reference>
<comment type="similarity">
    <text evidence="1">Belongs to the protein kinase superfamily. ADCK protein kinase family.</text>
</comment>